<keyword evidence="5" id="KW-0963">Cytoplasm</keyword>
<proteinExistence type="inferred from homology"/>
<evidence type="ECO:0000256" key="7">
    <source>
        <dbReference type="ARBA" id="ARBA00022884"/>
    </source>
</evidence>
<evidence type="ECO:0000259" key="9">
    <source>
        <dbReference type="Pfam" id="PF11435"/>
    </source>
</evidence>
<evidence type="ECO:0000313" key="10">
    <source>
        <dbReference type="EMBL" id="CCF57946.1"/>
    </source>
</evidence>
<evidence type="ECO:0000256" key="3">
    <source>
        <dbReference type="ARBA" id="ARBA00005611"/>
    </source>
</evidence>
<dbReference type="Gene3D" id="1.20.200.20">
    <property type="entry name" value="She2 domain"/>
    <property type="match status" value="1"/>
</dbReference>
<comment type="subcellular location">
    <subcellularLocation>
        <location evidence="2">Cytoplasm</location>
    </subcellularLocation>
    <subcellularLocation>
        <location evidence="1">Nucleus</location>
    </subcellularLocation>
</comment>
<evidence type="ECO:0000256" key="2">
    <source>
        <dbReference type="ARBA" id="ARBA00004496"/>
    </source>
</evidence>
<dbReference type="InParanoid" id="H2AU96"/>
<dbReference type="GO" id="GO:0005634">
    <property type="term" value="C:nucleus"/>
    <property type="evidence" value="ECO:0007669"/>
    <property type="project" value="UniProtKB-SubCell"/>
</dbReference>
<evidence type="ECO:0000256" key="4">
    <source>
        <dbReference type="ARBA" id="ARBA00022448"/>
    </source>
</evidence>
<dbReference type="InterPro" id="IPR024261">
    <property type="entry name" value="RNA-bd_She2"/>
</dbReference>
<gene>
    <name evidence="10" type="primary">KAFR0D02980</name>
    <name evidence="10" type="ORF">KAFR_0D02980</name>
</gene>
<dbReference type="eggNOG" id="ENOG502RXWH">
    <property type="taxonomic scope" value="Eukaryota"/>
</dbReference>
<protein>
    <recommendedName>
        <fullName evidence="9">RNA binding protein She2 domain-containing protein</fullName>
    </recommendedName>
</protein>
<dbReference type="EMBL" id="HE650824">
    <property type="protein sequence ID" value="CCF57946.1"/>
    <property type="molecule type" value="Genomic_DNA"/>
</dbReference>
<comment type="similarity">
    <text evidence="3">Belongs to the SHE2 family.</text>
</comment>
<dbReference type="FunCoup" id="H2AU96">
    <property type="interactions" value="129"/>
</dbReference>
<dbReference type="InterPro" id="IPR036827">
    <property type="entry name" value="She2_dom_sf"/>
</dbReference>
<feature type="domain" description="RNA binding protein She2" evidence="9">
    <location>
        <begin position="26"/>
        <end position="222"/>
    </location>
</feature>
<dbReference type="GeneID" id="13885904"/>
<keyword evidence="8" id="KW-0539">Nucleus</keyword>
<evidence type="ECO:0000256" key="6">
    <source>
        <dbReference type="ARBA" id="ARBA00022816"/>
    </source>
</evidence>
<keyword evidence="6" id="KW-0509">mRNA transport</keyword>
<dbReference type="GO" id="GO:1990825">
    <property type="term" value="F:sequence-specific mRNA binding"/>
    <property type="evidence" value="ECO:0007669"/>
    <property type="project" value="EnsemblFungi"/>
</dbReference>
<dbReference type="AlphaFoldDB" id="H2AU96"/>
<keyword evidence="11" id="KW-1185">Reference proteome</keyword>
<dbReference type="RefSeq" id="XP_003957081.1">
    <property type="nucleotide sequence ID" value="XM_003957032.1"/>
</dbReference>
<dbReference type="Pfam" id="PF11435">
    <property type="entry name" value="She2p"/>
    <property type="match status" value="1"/>
</dbReference>
<keyword evidence="4" id="KW-0813">Transport</keyword>
<reference evidence="10 11" key="1">
    <citation type="journal article" date="2011" name="Proc. Natl. Acad. Sci. U.S.A.">
        <title>Evolutionary erosion of yeast sex chromosomes by mating-type switching accidents.</title>
        <authorList>
            <person name="Gordon J.L."/>
            <person name="Armisen D."/>
            <person name="Proux-Wera E."/>
            <person name="Oheigeartaigh S.S."/>
            <person name="Byrne K.P."/>
            <person name="Wolfe K.H."/>
        </authorList>
    </citation>
    <scope>NUCLEOTIDE SEQUENCE [LARGE SCALE GENOMIC DNA]</scope>
    <source>
        <strain evidence="11">ATCC 22294 / BCRC 22015 / CBS 2517 / CECT 1963 / NBRC 1671 / NRRL Y-8276</strain>
    </source>
</reference>
<evidence type="ECO:0000256" key="1">
    <source>
        <dbReference type="ARBA" id="ARBA00004123"/>
    </source>
</evidence>
<keyword evidence="7" id="KW-0694">RNA-binding</keyword>
<evidence type="ECO:0000256" key="5">
    <source>
        <dbReference type="ARBA" id="ARBA00022490"/>
    </source>
</evidence>
<dbReference type="HOGENOM" id="CLU_1129832_0_0_1"/>
<dbReference type="SUPFAM" id="SSF116942">
    <property type="entry name" value="RNA-binding protein She2p"/>
    <property type="match status" value="1"/>
</dbReference>
<sequence length="245" mass="28599">MTRYEAGGQAEYEKLSMTREIVDALSQIIPLFSKYLSSYIHLLNKFISHLRRVASLRYERTTLIKYVKKLRYFNDMLLEYDISETLNYVSLSDGIKPIASHFSKILEALDLLNFYFTQSLQKEIISKTLNFELTLADSCILAIDDAYNHFVKYTQWMVESIGAGSQFLDLEVVRFALKCAEEDETDLTETDNIFLQEVIEVNDEREYEHVTKQWGNVLKEKMVTLETEYTSTATKWHENFGKGKN</sequence>
<dbReference type="GO" id="GO:0051028">
    <property type="term" value="P:mRNA transport"/>
    <property type="evidence" value="ECO:0007669"/>
    <property type="project" value="UniProtKB-KW"/>
</dbReference>
<dbReference type="GO" id="GO:0005934">
    <property type="term" value="C:cellular bud tip"/>
    <property type="evidence" value="ECO:0007669"/>
    <property type="project" value="EnsemblFungi"/>
</dbReference>
<dbReference type="GO" id="GO:0005737">
    <property type="term" value="C:cytoplasm"/>
    <property type="evidence" value="ECO:0007669"/>
    <property type="project" value="UniProtKB-SubCell"/>
</dbReference>
<name>H2AU96_KAZAF</name>
<dbReference type="STRING" id="1071382.H2AU96"/>
<dbReference type="GO" id="GO:0008298">
    <property type="term" value="P:intracellular mRNA localization"/>
    <property type="evidence" value="ECO:0007669"/>
    <property type="project" value="EnsemblFungi"/>
</dbReference>
<dbReference type="Proteomes" id="UP000005220">
    <property type="component" value="Chromosome 4"/>
</dbReference>
<dbReference type="GO" id="GO:0007533">
    <property type="term" value="P:mating type switching"/>
    <property type="evidence" value="ECO:0007669"/>
    <property type="project" value="EnsemblFungi"/>
</dbReference>
<dbReference type="KEGG" id="kaf:KAFR_0D02980"/>
<dbReference type="GO" id="GO:0008289">
    <property type="term" value="F:lipid binding"/>
    <property type="evidence" value="ECO:0007669"/>
    <property type="project" value="EnsemblFungi"/>
</dbReference>
<accession>H2AU96</accession>
<evidence type="ECO:0000313" key="11">
    <source>
        <dbReference type="Proteomes" id="UP000005220"/>
    </source>
</evidence>
<dbReference type="OrthoDB" id="4041888at2759"/>
<organism evidence="10 11">
    <name type="scientific">Kazachstania africana (strain ATCC 22294 / BCRC 22015 / CBS 2517 / CECT 1963 / NBRC 1671 / NRRL Y-8276)</name>
    <name type="common">Yeast</name>
    <name type="synonym">Kluyveromyces africanus</name>
    <dbReference type="NCBI Taxonomy" id="1071382"/>
    <lineage>
        <taxon>Eukaryota</taxon>
        <taxon>Fungi</taxon>
        <taxon>Dikarya</taxon>
        <taxon>Ascomycota</taxon>
        <taxon>Saccharomycotina</taxon>
        <taxon>Saccharomycetes</taxon>
        <taxon>Saccharomycetales</taxon>
        <taxon>Saccharomycetaceae</taxon>
        <taxon>Kazachstania</taxon>
    </lineage>
</organism>
<evidence type="ECO:0000256" key="8">
    <source>
        <dbReference type="ARBA" id="ARBA00023242"/>
    </source>
</evidence>